<keyword evidence="2" id="KW-0732">Signal</keyword>
<evidence type="ECO:0000313" key="4">
    <source>
        <dbReference type="Proteomes" id="UP000182725"/>
    </source>
</evidence>
<dbReference type="EMBL" id="FNTV01000002">
    <property type="protein sequence ID" value="SEF11936.1"/>
    <property type="molecule type" value="Genomic_DNA"/>
</dbReference>
<dbReference type="AlphaFoldDB" id="A0A1H5PDV4"/>
<name>A0A1H5PDV4_9MICC</name>
<reference evidence="3 4" key="1">
    <citation type="submission" date="2016-10" db="EMBL/GenBank/DDBJ databases">
        <authorList>
            <person name="de Groot N.N."/>
        </authorList>
    </citation>
    <scope>NUCLEOTIDE SEQUENCE [LARGE SCALE GENOMIC DNA]</scope>
    <source>
        <strain evidence="3 4">DSM 22274</strain>
    </source>
</reference>
<evidence type="ECO:0000256" key="1">
    <source>
        <dbReference type="SAM" id="MobiDB-lite"/>
    </source>
</evidence>
<proteinExistence type="predicted"/>
<gene>
    <name evidence="3" type="ORF">SAMN04489740_4162</name>
</gene>
<evidence type="ECO:0000256" key="2">
    <source>
        <dbReference type="SAM" id="SignalP"/>
    </source>
</evidence>
<accession>A0A1H5PDV4</accession>
<evidence type="ECO:0000313" key="3">
    <source>
        <dbReference type="EMBL" id="SEF11936.1"/>
    </source>
</evidence>
<dbReference type="RefSeq" id="WP_074713593.1">
    <property type="nucleotide sequence ID" value="NZ_FNTV01000002.1"/>
</dbReference>
<organism evidence="3 4">
    <name type="scientific">Arthrobacter alpinus</name>
    <dbReference type="NCBI Taxonomy" id="656366"/>
    <lineage>
        <taxon>Bacteria</taxon>
        <taxon>Bacillati</taxon>
        <taxon>Actinomycetota</taxon>
        <taxon>Actinomycetes</taxon>
        <taxon>Micrococcales</taxon>
        <taxon>Micrococcaceae</taxon>
        <taxon>Arthrobacter</taxon>
    </lineage>
</organism>
<feature type="compositionally biased region" description="Low complexity" evidence="1">
    <location>
        <begin position="40"/>
        <end position="50"/>
    </location>
</feature>
<feature type="chain" id="PRO_5039485056" evidence="2">
    <location>
        <begin position="29"/>
        <end position="213"/>
    </location>
</feature>
<dbReference type="Proteomes" id="UP000182725">
    <property type="component" value="Unassembled WGS sequence"/>
</dbReference>
<sequence>MKKIRKHLLSFAAIAAVSMGLTMSGGIAANAAPSEPSNQATTSTTAPTSPDWEAQFPDGSKYVSGIGFVPKPGTIQPRLLNPFDWLSCNNPNDPFHVITTWSSKYQGNVALQCGKATTSGYNHISAQHKNNWQDLINRFGGGSSWDDFMAYVTQAALSSPSAIYGAGFEKVCYTTPINMINHNNGDKATLSPTIIISSNNKIVITSYPGGNCR</sequence>
<feature type="region of interest" description="Disordered" evidence="1">
    <location>
        <begin position="30"/>
        <end position="52"/>
    </location>
</feature>
<protein>
    <submittedName>
        <fullName evidence="3">Uncharacterized protein</fullName>
    </submittedName>
</protein>
<feature type="signal peptide" evidence="2">
    <location>
        <begin position="1"/>
        <end position="28"/>
    </location>
</feature>